<dbReference type="InterPro" id="IPR019533">
    <property type="entry name" value="Peptidase_S26"/>
</dbReference>
<dbReference type="EC" id="3.4.21.89" evidence="11"/>
<name>A0ABV1AHP3_9FIRM</name>
<dbReference type="PANTHER" id="PTHR10806">
    <property type="entry name" value="SIGNAL PEPTIDASE COMPLEX CATALYTIC SUBUNIT SEC11"/>
    <property type="match status" value="1"/>
</dbReference>
<dbReference type="Proteomes" id="UP001446032">
    <property type="component" value="Unassembled WGS sequence"/>
</dbReference>
<evidence type="ECO:0000256" key="5">
    <source>
        <dbReference type="ARBA" id="ARBA00022824"/>
    </source>
</evidence>
<keyword evidence="5" id="KW-0256">Endoplasmic reticulum</keyword>
<dbReference type="RefSeq" id="WP_291581874.1">
    <property type="nucleotide sequence ID" value="NZ_JBBMEI010000005.1"/>
</dbReference>
<dbReference type="Gene3D" id="2.10.109.10">
    <property type="entry name" value="Umud Fragment, subunit A"/>
    <property type="match status" value="1"/>
</dbReference>
<evidence type="ECO:0000256" key="2">
    <source>
        <dbReference type="ARBA" id="ARBA00022670"/>
    </source>
</evidence>
<comment type="function">
    <text evidence="10">Catalytic component of the signal peptidase complex (SPC) which catalyzes the cleavage of N-terminal signal sequences from nascent proteins as they are translocated into the lumen of the endoplasmic reticulum. Specifically cleaves N-terminal signal peptides that contain a hydrophobic alpha-helix (h-region) shorter than 18-20 amino acids.</text>
</comment>
<keyword evidence="15" id="KW-1185">Reference proteome</keyword>
<dbReference type="PANTHER" id="PTHR10806:SF6">
    <property type="entry name" value="SIGNAL PEPTIDASE COMPLEX CATALYTIC SUBUNIT SEC11"/>
    <property type="match status" value="1"/>
</dbReference>
<evidence type="ECO:0000256" key="9">
    <source>
        <dbReference type="ARBA" id="ARBA00033305"/>
    </source>
</evidence>
<evidence type="ECO:0000256" key="13">
    <source>
        <dbReference type="SAM" id="Phobius"/>
    </source>
</evidence>
<keyword evidence="2" id="KW-0645">Protease</keyword>
<dbReference type="GO" id="GO:0009003">
    <property type="term" value="F:signal peptidase activity"/>
    <property type="evidence" value="ECO:0007669"/>
    <property type="project" value="UniProtKB-EC"/>
</dbReference>
<reference evidence="14 15" key="1">
    <citation type="submission" date="2024-03" db="EMBL/GenBank/DDBJ databases">
        <title>Human intestinal bacterial collection.</title>
        <authorList>
            <person name="Pauvert C."/>
            <person name="Hitch T.C.A."/>
            <person name="Clavel T."/>
        </authorList>
    </citation>
    <scope>NUCLEOTIDE SEQUENCE [LARGE SCALE GENOMIC DNA]</scope>
    <source>
        <strain evidence="14 15">CLA-AA-H95</strain>
    </source>
</reference>
<evidence type="ECO:0000256" key="11">
    <source>
        <dbReference type="NCBIfam" id="TIGR02228"/>
    </source>
</evidence>
<organism evidence="14 15">
    <name type="scientific">Blautia intestinihominis</name>
    <dbReference type="NCBI Taxonomy" id="3133152"/>
    <lineage>
        <taxon>Bacteria</taxon>
        <taxon>Bacillati</taxon>
        <taxon>Bacillota</taxon>
        <taxon>Clostridia</taxon>
        <taxon>Lachnospirales</taxon>
        <taxon>Lachnospiraceae</taxon>
        <taxon>Blautia</taxon>
    </lineage>
</organism>
<evidence type="ECO:0000256" key="6">
    <source>
        <dbReference type="ARBA" id="ARBA00022968"/>
    </source>
</evidence>
<proteinExistence type="predicted"/>
<keyword evidence="7 13" id="KW-1133">Transmembrane helix</keyword>
<evidence type="ECO:0000256" key="4">
    <source>
        <dbReference type="ARBA" id="ARBA00022801"/>
    </source>
</evidence>
<evidence type="ECO:0000256" key="1">
    <source>
        <dbReference type="ARBA" id="ARBA00004648"/>
    </source>
</evidence>
<feature type="region of interest" description="Disordered" evidence="12">
    <location>
        <begin position="201"/>
        <end position="270"/>
    </location>
</feature>
<protein>
    <recommendedName>
        <fullName evidence="9 11">Signal peptidase I</fullName>
        <ecNumber evidence="11">3.4.21.89</ecNumber>
    </recommendedName>
</protein>
<dbReference type="PROSITE" id="PS00501">
    <property type="entry name" value="SPASE_I_1"/>
    <property type="match status" value="1"/>
</dbReference>
<evidence type="ECO:0000313" key="14">
    <source>
        <dbReference type="EMBL" id="MEQ2357317.1"/>
    </source>
</evidence>
<gene>
    <name evidence="14" type="ORF">WMO75_02985</name>
</gene>
<dbReference type="InterPro" id="IPR001733">
    <property type="entry name" value="Peptidase_S26B"/>
</dbReference>
<evidence type="ECO:0000256" key="3">
    <source>
        <dbReference type="ARBA" id="ARBA00022692"/>
    </source>
</evidence>
<evidence type="ECO:0000256" key="7">
    <source>
        <dbReference type="ARBA" id="ARBA00022989"/>
    </source>
</evidence>
<dbReference type="CDD" id="cd06530">
    <property type="entry name" value="S26_SPase_I"/>
    <property type="match status" value="1"/>
</dbReference>
<dbReference type="InterPro" id="IPR019756">
    <property type="entry name" value="Pept_S26A_signal_pept_1_Ser-AS"/>
</dbReference>
<feature type="transmembrane region" description="Helical" evidence="13">
    <location>
        <begin position="153"/>
        <end position="172"/>
    </location>
</feature>
<dbReference type="SUPFAM" id="SSF51306">
    <property type="entry name" value="LexA/Signal peptidase"/>
    <property type="match status" value="1"/>
</dbReference>
<feature type="compositionally biased region" description="Basic and acidic residues" evidence="12">
    <location>
        <begin position="224"/>
        <end position="251"/>
    </location>
</feature>
<comment type="caution">
    <text evidence="14">The sequence shown here is derived from an EMBL/GenBank/DDBJ whole genome shotgun (WGS) entry which is preliminary data.</text>
</comment>
<dbReference type="EMBL" id="JBBMEI010000005">
    <property type="protein sequence ID" value="MEQ2357317.1"/>
    <property type="molecule type" value="Genomic_DNA"/>
</dbReference>
<feature type="compositionally biased region" description="Basic and acidic residues" evidence="12">
    <location>
        <begin position="261"/>
        <end position="270"/>
    </location>
</feature>
<comment type="subcellular location">
    <subcellularLocation>
        <location evidence="1">Endoplasmic reticulum membrane</location>
        <topology evidence="1">Single-pass type II membrane protein</topology>
    </subcellularLocation>
</comment>
<keyword evidence="8 13" id="KW-0472">Membrane</keyword>
<accession>A0ABV1AHP3</accession>
<sequence>MKALKKTGTIVISVLLWLVILVAALYAFTTIATRDNQNVSSLLGYTPLVVKSDSMAPTFSAGDLIFIKKCDTSTLKEGDIICFHTIIDNEYALNTHRIQKIDTVGDARSYTTLGDNNNGIADAHIISDGDIVGKYVGDLPKAGKVMDFLSSSMGFLIVIVLPMLLFFIYQVYNLIMIAIRLKKAVAVETARETAIAQEEAAQKAAAQRPEPSEAQNEAEAAKAALEEARKMREEAEAIRAKAEKELADARKQQGQSDSGDDQTKEEGTES</sequence>
<evidence type="ECO:0000256" key="12">
    <source>
        <dbReference type="SAM" id="MobiDB-lite"/>
    </source>
</evidence>
<dbReference type="NCBIfam" id="TIGR02228">
    <property type="entry name" value="sigpep_I_arch"/>
    <property type="match status" value="1"/>
</dbReference>
<feature type="compositionally biased region" description="Low complexity" evidence="12">
    <location>
        <begin position="201"/>
        <end position="223"/>
    </location>
</feature>
<evidence type="ECO:0000256" key="8">
    <source>
        <dbReference type="ARBA" id="ARBA00023136"/>
    </source>
</evidence>
<evidence type="ECO:0000256" key="10">
    <source>
        <dbReference type="ARBA" id="ARBA00045533"/>
    </source>
</evidence>
<keyword evidence="6" id="KW-0735">Signal-anchor</keyword>
<keyword evidence="4 14" id="KW-0378">Hydrolase</keyword>
<evidence type="ECO:0000313" key="15">
    <source>
        <dbReference type="Proteomes" id="UP001446032"/>
    </source>
</evidence>
<keyword evidence="3 13" id="KW-0812">Transmembrane</keyword>
<dbReference type="InterPro" id="IPR036286">
    <property type="entry name" value="LexA/Signal_pep-like_sf"/>
</dbReference>